<protein>
    <submittedName>
        <fullName evidence="8">Mitogen-activated protein (MAP) kinase kinase kinase, MLK1/MLK2/MLK4</fullName>
    </submittedName>
</protein>
<dbReference type="InterPro" id="IPR008271">
    <property type="entry name" value="Ser/Thr_kinase_AS"/>
</dbReference>
<dbReference type="FunFam" id="1.10.510.10:FF:000084">
    <property type="entry name" value="Wall-associated receptor kinase 2"/>
    <property type="match status" value="1"/>
</dbReference>
<evidence type="ECO:0000259" key="7">
    <source>
        <dbReference type="PROSITE" id="PS50011"/>
    </source>
</evidence>
<keyword evidence="2" id="KW-0808">Transferase</keyword>
<evidence type="ECO:0000256" key="6">
    <source>
        <dbReference type="PROSITE-ProRule" id="PRU10141"/>
    </source>
</evidence>
<dbReference type="PANTHER" id="PTHR47989:SF62">
    <property type="entry name" value="OS05G0423500 PROTEIN"/>
    <property type="match status" value="1"/>
</dbReference>
<evidence type="ECO:0000256" key="3">
    <source>
        <dbReference type="ARBA" id="ARBA00022741"/>
    </source>
</evidence>
<dbReference type="GO" id="GO:0005524">
    <property type="term" value="F:ATP binding"/>
    <property type="evidence" value="ECO:0007669"/>
    <property type="project" value="UniProtKB-UniRule"/>
</dbReference>
<dbReference type="PROSITE" id="PS00107">
    <property type="entry name" value="PROTEIN_KINASE_ATP"/>
    <property type="match status" value="1"/>
</dbReference>
<feature type="domain" description="Protein kinase" evidence="7">
    <location>
        <begin position="370"/>
        <end position="664"/>
    </location>
</feature>
<dbReference type="InterPro" id="IPR000719">
    <property type="entry name" value="Prot_kinase_dom"/>
</dbReference>
<keyword evidence="5 6" id="KW-0067">ATP-binding</keyword>
<feature type="domain" description="Protein kinase" evidence="7">
    <location>
        <begin position="36"/>
        <end position="314"/>
    </location>
</feature>
<keyword evidence="4 8" id="KW-0418">Kinase</keyword>
<dbReference type="OrthoDB" id="1546260at2759"/>
<comment type="caution">
    <text evidence="8">The sequence shown here is derived from an EMBL/GenBank/DDBJ whole genome shotgun (WGS) entry which is preliminary data.</text>
</comment>
<evidence type="ECO:0000256" key="1">
    <source>
        <dbReference type="ARBA" id="ARBA00022527"/>
    </source>
</evidence>
<dbReference type="Gene3D" id="1.10.510.10">
    <property type="entry name" value="Transferase(Phosphotransferase) domain 1"/>
    <property type="match status" value="2"/>
</dbReference>
<name>A0A2U1PXT2_ARTAN</name>
<accession>A0A2U1PXT2</accession>
<gene>
    <name evidence="8" type="ORF">CTI12_AA100060</name>
</gene>
<dbReference type="CDD" id="cd14066">
    <property type="entry name" value="STKc_IRAK"/>
    <property type="match status" value="1"/>
</dbReference>
<keyword evidence="1" id="KW-0723">Serine/threonine-protein kinase</keyword>
<evidence type="ECO:0000256" key="5">
    <source>
        <dbReference type="ARBA" id="ARBA00022840"/>
    </source>
</evidence>
<evidence type="ECO:0000256" key="2">
    <source>
        <dbReference type="ARBA" id="ARBA00022679"/>
    </source>
</evidence>
<dbReference type="Pfam" id="PF00069">
    <property type="entry name" value="Pkinase"/>
    <property type="match status" value="1"/>
</dbReference>
<evidence type="ECO:0000256" key="4">
    <source>
        <dbReference type="ARBA" id="ARBA00022777"/>
    </source>
</evidence>
<dbReference type="Pfam" id="PF07714">
    <property type="entry name" value="PK_Tyr_Ser-Thr"/>
    <property type="match status" value="1"/>
</dbReference>
<dbReference type="Gene3D" id="3.30.200.20">
    <property type="entry name" value="Phosphorylase Kinase, domain 1"/>
    <property type="match status" value="2"/>
</dbReference>
<dbReference type="InterPro" id="IPR001245">
    <property type="entry name" value="Ser-Thr/Tyr_kinase_cat_dom"/>
</dbReference>
<dbReference type="AlphaFoldDB" id="A0A2U1PXT2"/>
<dbReference type="PROSITE" id="PS50011">
    <property type="entry name" value="PROTEIN_KINASE_DOM"/>
    <property type="match status" value="2"/>
</dbReference>
<dbReference type="InterPro" id="IPR011009">
    <property type="entry name" value="Kinase-like_dom_sf"/>
</dbReference>
<dbReference type="PROSITE" id="PS00108">
    <property type="entry name" value="PROTEIN_KINASE_ST"/>
    <property type="match status" value="1"/>
</dbReference>
<dbReference type="SMART" id="SM00220">
    <property type="entry name" value="S_TKc"/>
    <property type="match status" value="1"/>
</dbReference>
<dbReference type="FunFam" id="3.30.200.20:FF:000039">
    <property type="entry name" value="receptor-like protein kinase FERONIA"/>
    <property type="match status" value="1"/>
</dbReference>
<sequence length="670" mass="75721">MMLPGHINDTGSSFILPELTCQRFTLDEIQLATRNFDDALVIGRGGFGKVYRCRLKIGSVRQVAVKRLHSMSNQGAHEFEVEVQILSKLRHGNLVPLIGYCIEGKDMCLVYEFMPNGTLEDHLHKDDTELSWLQRLNICIGAARGLDYLHTGTSTQHGVIHRDVKSSNILLDAKFDAKISDFGLAKVGPINQTRTYVRTGVKGTFGYMDPYYFNSGKLTRKSDVYAFGVVLFEVLCGKQAVDPSLDEEQWSLAAWAQDQIKVGKLNQIIDSRLMGKISKKSLKEFARIACHCLHDQPKQRPTMAEVVVRLDLILLRERESAEAGVDEGRFINRFRYLFTGKADLIPARAVISESNSQPFIYGGLDSATYTLDYEEFHKRSLETIYKGWADDGTHAPTECGFSLAMRVKKRYIGKSELDFKPEEFHHPNLVKLLGYCLNEQELSCAYEILSDTSLDKLLFGGPGTSSLSWVARLKIAVGAANGLSFLHQRRNPAYTQFKTTCILVDMDYNARLWDFEVENSFVALGSYSFQNDAPYAAPEWFRYQADAKFDGICDITINNHGENGFGVKSEIYAFGVVLLELLTGMKAYDNNRPYVKKKLVKWAIPLLTDEEELGKIIDPQLQHESFLPKGAYKLASLVSKCLHPSQEKRPPMEEIYQVLNHCYIEETKNV</sequence>
<dbReference type="SUPFAM" id="SSF56112">
    <property type="entry name" value="Protein kinase-like (PK-like)"/>
    <property type="match status" value="2"/>
</dbReference>
<feature type="binding site" evidence="6">
    <location>
        <position position="66"/>
    </location>
    <ligand>
        <name>ATP</name>
        <dbReference type="ChEBI" id="CHEBI:30616"/>
    </ligand>
</feature>
<reference evidence="8 9" key="1">
    <citation type="journal article" date="2018" name="Mol. Plant">
        <title>The genome of Artemisia annua provides insight into the evolution of Asteraceae family and artemisinin biosynthesis.</title>
        <authorList>
            <person name="Shen Q."/>
            <person name="Zhang L."/>
            <person name="Liao Z."/>
            <person name="Wang S."/>
            <person name="Yan T."/>
            <person name="Shi P."/>
            <person name="Liu M."/>
            <person name="Fu X."/>
            <person name="Pan Q."/>
            <person name="Wang Y."/>
            <person name="Lv Z."/>
            <person name="Lu X."/>
            <person name="Zhang F."/>
            <person name="Jiang W."/>
            <person name="Ma Y."/>
            <person name="Chen M."/>
            <person name="Hao X."/>
            <person name="Li L."/>
            <person name="Tang Y."/>
            <person name="Lv G."/>
            <person name="Zhou Y."/>
            <person name="Sun X."/>
            <person name="Brodelius P.E."/>
            <person name="Rose J.K.C."/>
            <person name="Tang K."/>
        </authorList>
    </citation>
    <scope>NUCLEOTIDE SEQUENCE [LARGE SCALE GENOMIC DNA]</scope>
    <source>
        <strain evidence="9">cv. Huhao1</strain>
        <tissue evidence="8">Leaf</tissue>
    </source>
</reference>
<organism evidence="8 9">
    <name type="scientific">Artemisia annua</name>
    <name type="common">Sweet wormwood</name>
    <dbReference type="NCBI Taxonomy" id="35608"/>
    <lineage>
        <taxon>Eukaryota</taxon>
        <taxon>Viridiplantae</taxon>
        <taxon>Streptophyta</taxon>
        <taxon>Embryophyta</taxon>
        <taxon>Tracheophyta</taxon>
        <taxon>Spermatophyta</taxon>
        <taxon>Magnoliopsida</taxon>
        <taxon>eudicotyledons</taxon>
        <taxon>Gunneridae</taxon>
        <taxon>Pentapetalae</taxon>
        <taxon>asterids</taxon>
        <taxon>campanulids</taxon>
        <taxon>Asterales</taxon>
        <taxon>Asteraceae</taxon>
        <taxon>Asteroideae</taxon>
        <taxon>Anthemideae</taxon>
        <taxon>Artemisiinae</taxon>
        <taxon>Artemisia</taxon>
    </lineage>
</organism>
<dbReference type="Proteomes" id="UP000245207">
    <property type="component" value="Unassembled WGS sequence"/>
</dbReference>
<dbReference type="STRING" id="35608.A0A2U1PXT2"/>
<keyword evidence="9" id="KW-1185">Reference proteome</keyword>
<dbReference type="GO" id="GO:0004674">
    <property type="term" value="F:protein serine/threonine kinase activity"/>
    <property type="evidence" value="ECO:0007669"/>
    <property type="project" value="UniProtKB-KW"/>
</dbReference>
<evidence type="ECO:0000313" key="8">
    <source>
        <dbReference type="EMBL" id="PWA90536.1"/>
    </source>
</evidence>
<proteinExistence type="predicted"/>
<evidence type="ECO:0000313" key="9">
    <source>
        <dbReference type="Proteomes" id="UP000245207"/>
    </source>
</evidence>
<dbReference type="InterPro" id="IPR017441">
    <property type="entry name" value="Protein_kinase_ATP_BS"/>
</dbReference>
<dbReference type="PANTHER" id="PTHR47989">
    <property type="entry name" value="OS01G0750732 PROTEIN"/>
    <property type="match status" value="1"/>
</dbReference>
<dbReference type="EMBL" id="PKPP01000622">
    <property type="protein sequence ID" value="PWA90536.1"/>
    <property type="molecule type" value="Genomic_DNA"/>
</dbReference>
<keyword evidence="3 6" id="KW-0547">Nucleotide-binding</keyword>